<feature type="disulfide bond" evidence="25">
    <location>
        <begin position="595"/>
        <end position="622"/>
    </location>
</feature>
<dbReference type="GO" id="GO:0005576">
    <property type="term" value="C:extracellular region"/>
    <property type="evidence" value="ECO:0007669"/>
    <property type="project" value="UniProtKB-SubCell"/>
</dbReference>
<dbReference type="PROSITE" id="PS00279">
    <property type="entry name" value="MACPF_1"/>
    <property type="match status" value="1"/>
</dbReference>
<name>A0A6G0IKG7_LARCR</name>
<comment type="function">
    <text evidence="22">Component of the membrane attack complex (MAC), a multiprotein complex activated by the complement cascade, which inserts into a target cell membrane and forms a pore, leading to target cell membrane rupture and cell lysis. The MAC is initiated by proteolytic cleavage of C5 into complement C5b in response to the classical, alternative, lectin and GZMK complement pathways. The complement pathways consist in a cascade of proteins that leads to phagocytosis and breakdown of pathogens and signaling that strengthens the adaptive immune system. C7 serves as a membrane anchor. During MAC assembly, associates with C5b and C6 to form the C5b-7 complex, a key lipophilic precursor of the MAC complex, which associates with the outer leaflet and reduces the energy for membrane bending.</text>
</comment>
<dbReference type="PRINTS" id="PR00764">
    <property type="entry name" value="COMPLEMENTC9"/>
</dbReference>
<dbReference type="InterPro" id="IPR040729">
    <property type="entry name" value="Kazal_3"/>
</dbReference>
<keyword evidence="18 25" id="KW-1015">Disulfide bond</keyword>
<comment type="subunit">
    <text evidence="23">Monomer or dimer; as a C5b-7 complex it can also form multimeric rosettes. Component of the membrane attack complex (MAC), composed of complement C5b, C6, C7, C8A, C8B, C8G and multiple copies of the pore-forming subunit C9.</text>
</comment>
<evidence type="ECO:0000256" key="24">
    <source>
        <dbReference type="PROSITE-ProRule" id="PRU00124"/>
    </source>
</evidence>
<evidence type="ECO:0000259" key="28">
    <source>
        <dbReference type="PROSITE" id="PS50923"/>
    </source>
</evidence>
<dbReference type="PROSITE" id="PS50068">
    <property type="entry name" value="LDLRA_2"/>
    <property type="match status" value="1"/>
</dbReference>
<dbReference type="SMART" id="SM00457">
    <property type="entry name" value="MACPF"/>
    <property type="match status" value="1"/>
</dbReference>
<accession>A0A6G0IKG7</accession>
<dbReference type="Pfam" id="PF18434">
    <property type="entry name" value="Kazal_3"/>
    <property type="match status" value="1"/>
</dbReference>
<dbReference type="Pfam" id="PF01823">
    <property type="entry name" value="MACPF"/>
    <property type="match status" value="1"/>
</dbReference>
<dbReference type="GO" id="GO:0005579">
    <property type="term" value="C:membrane attack complex"/>
    <property type="evidence" value="ECO:0007669"/>
    <property type="project" value="UniProtKB-KW"/>
</dbReference>
<evidence type="ECO:0000256" key="5">
    <source>
        <dbReference type="ARBA" id="ARBA00022525"/>
    </source>
</evidence>
<evidence type="ECO:0000256" key="7">
    <source>
        <dbReference type="ARBA" id="ARBA00022537"/>
    </source>
</evidence>
<evidence type="ECO:0000256" key="27">
    <source>
        <dbReference type="SAM" id="SignalP"/>
    </source>
</evidence>
<dbReference type="PRINTS" id="PR01705">
    <property type="entry name" value="TSP1REPEAT"/>
</dbReference>
<keyword evidence="11 27" id="KW-0732">Signal</keyword>
<evidence type="ECO:0000256" key="16">
    <source>
        <dbReference type="ARBA" id="ARBA00023058"/>
    </source>
</evidence>
<dbReference type="InterPro" id="IPR048825">
    <property type="entry name" value="C7_KAZAL"/>
</dbReference>
<keyword evidence="15" id="KW-0180">Complement pathway</keyword>
<dbReference type="Pfam" id="PF21195">
    <property type="entry name" value="EGF_C8A_B_C6"/>
    <property type="match status" value="1"/>
</dbReference>
<dbReference type="Pfam" id="PF00057">
    <property type="entry name" value="Ldl_recept_a"/>
    <property type="match status" value="1"/>
</dbReference>
<dbReference type="CDD" id="cd00112">
    <property type="entry name" value="LDLa"/>
    <property type="match status" value="1"/>
</dbReference>
<dbReference type="SUPFAM" id="SSF57535">
    <property type="entry name" value="Complement control module/SCR domain"/>
    <property type="match status" value="2"/>
</dbReference>
<dbReference type="InterPro" id="IPR000436">
    <property type="entry name" value="Sushi_SCR_CCP_dom"/>
</dbReference>
<feature type="domain" description="Sushi" evidence="28">
    <location>
        <begin position="565"/>
        <end position="624"/>
    </location>
</feature>
<dbReference type="InterPro" id="IPR000884">
    <property type="entry name" value="TSP1_rpt"/>
</dbReference>
<keyword evidence="20" id="KW-1053">Target membrane</keyword>
<keyword evidence="14" id="KW-0391">Immunity</keyword>
<dbReference type="InterPro" id="IPR035976">
    <property type="entry name" value="Sushi/SCR/CCP_sf"/>
</dbReference>
<dbReference type="InterPro" id="IPR020864">
    <property type="entry name" value="MACPF"/>
</dbReference>
<evidence type="ECO:0000256" key="10">
    <source>
        <dbReference type="ARBA" id="ARBA00022692"/>
    </source>
</evidence>
<keyword evidence="17" id="KW-0472">Membrane</keyword>
<dbReference type="InterPro" id="IPR036383">
    <property type="entry name" value="TSP1_rpt_sf"/>
</dbReference>
<protein>
    <recommendedName>
        <fullName evidence="21">Complement component C7</fullName>
    </recommendedName>
</protein>
<evidence type="ECO:0000256" key="11">
    <source>
        <dbReference type="ARBA" id="ARBA00022729"/>
    </source>
</evidence>
<dbReference type="InterPro" id="IPR048831">
    <property type="entry name" value="C8A_B_C6_EGF-like"/>
</dbReference>
<keyword evidence="9 25" id="KW-0768">Sushi</keyword>
<evidence type="ECO:0000259" key="29">
    <source>
        <dbReference type="PROSITE" id="PS51412"/>
    </source>
</evidence>
<keyword evidence="13" id="KW-0204">Cytolysis</keyword>
<feature type="domain" description="Sushi" evidence="28">
    <location>
        <begin position="625"/>
        <end position="685"/>
    </location>
</feature>
<evidence type="ECO:0000256" key="3">
    <source>
        <dbReference type="ARBA" id="ARBA00009214"/>
    </source>
</evidence>
<dbReference type="InterPro" id="IPR003884">
    <property type="entry name" value="FacI_MAC"/>
</dbReference>
<dbReference type="PANTHER" id="PTHR45742">
    <property type="entry name" value="COMPLEMENT COMPONENT C6"/>
    <property type="match status" value="1"/>
</dbReference>
<dbReference type="PANTHER" id="PTHR45742:SF2">
    <property type="entry name" value="COMPLEMENT COMPONENT C7"/>
    <property type="match status" value="1"/>
</dbReference>
<dbReference type="SMART" id="SM00032">
    <property type="entry name" value="CCP"/>
    <property type="match status" value="2"/>
</dbReference>
<keyword evidence="12" id="KW-0677">Repeat</keyword>
<dbReference type="SMART" id="SM00209">
    <property type="entry name" value="TSP1"/>
    <property type="match status" value="2"/>
</dbReference>
<dbReference type="PROSITE" id="PS51412">
    <property type="entry name" value="MACPF_2"/>
    <property type="match status" value="1"/>
</dbReference>
<comment type="caution">
    <text evidence="25">Lacks conserved residue(s) required for the propagation of feature annotation.</text>
</comment>
<evidence type="ECO:0000256" key="17">
    <source>
        <dbReference type="ARBA" id="ARBA00023136"/>
    </source>
</evidence>
<keyword evidence="6" id="KW-0245">EGF-like domain</keyword>
<dbReference type="Pfam" id="PF21330">
    <property type="entry name" value="Kazal_C7"/>
    <property type="match status" value="1"/>
</dbReference>
<evidence type="ECO:0000256" key="6">
    <source>
        <dbReference type="ARBA" id="ARBA00022536"/>
    </source>
</evidence>
<dbReference type="Pfam" id="PF00084">
    <property type="entry name" value="Sushi"/>
    <property type="match status" value="1"/>
</dbReference>
<comment type="subcellular location">
    <subcellularLocation>
        <location evidence="2">Secreted</location>
    </subcellularLocation>
    <subcellularLocation>
        <location evidence="1">Target cell membrane</location>
        <topology evidence="1">Multi-pass membrane protein</topology>
    </subcellularLocation>
</comment>
<dbReference type="GO" id="GO:0031640">
    <property type="term" value="P:killing of cells of another organism"/>
    <property type="evidence" value="ECO:0007669"/>
    <property type="project" value="UniProtKB-KW"/>
</dbReference>
<dbReference type="CDD" id="cd00033">
    <property type="entry name" value="CCP"/>
    <property type="match status" value="2"/>
</dbReference>
<dbReference type="PROSITE" id="PS50092">
    <property type="entry name" value="TSP1"/>
    <property type="match status" value="2"/>
</dbReference>
<evidence type="ECO:0000256" key="8">
    <source>
        <dbReference type="ARBA" id="ARBA00022588"/>
    </source>
</evidence>
<keyword evidence="5" id="KW-0964">Secreted</keyword>
<sequence length="839" mass="92707">MKNITQFFLAVLPWLPLLFPSKGLCNQRVNCQWGRYGDWSECDGCTKLQTRSRVMAVYAQFGGSPCDGARTETRSCETTKGCPLADGCGDRFRCRSGKCISRSLLCNGDQDCEEDGLDELPATCDTPTHVVCSKSVVLPSIELLGLGFDMVSGKWKASVINTKSFGGQCRTLFSGVHNALYRLPLSTLKYNFMVKVQNDFSDEMFESKWHYAKDIVNRQKVSGTTSGYRNYDLHEKDDKSRTHKLLVLKNAIEVAQFQSNSPEYLPISEEFWKALAKLPSVYDYAAYRKVLEMYGTHYLSEGSLGGSFKVVAMIDEESEKKTKTSTSEFNECERTKRWILFFPITRVSCSSGRDHRSDSSDSTTSNSVENVAVNGGGTQQTAALMTMNFRNPNKNWEMYSNWADSVRSFPKVTKQKLRPLSELVKEVQCAGVKKLYLRRAIEQYLSESDPCHCWPCSNNGIVVMDGDECKCICKPGTSGLACEQGTEAEGQQGVIHGSWTCWSAWASCSGGRRSRSRSCSNPTPWNGGQNCIGETTETSDCEEQDLQYLKTMEPQCFDQTLPASQKCGTPHALINGYIVDQKDIYLVGSKVEYRCTAGFYLVGQNSIECTADQTWSSKPGMCSVVSCQLELAADVIAFPLSEGYAVGQSVTLSCPPGRQLLGEAVVSCDSSMHFSPNPAEIKCSPVTPTQQMTLVECQPWEKSSRGKCVCKMPFECSSSLDVCASSATTVSRKSILLNVCKMHALKCIGKNHMIVEDSTCTWPERSTTGCAKCHIWETCNDQTNQCQCKDSADCVTPGYNVCVRVGEDAANQTMSECDAGLRRCKGEKVSVVSILPCTD</sequence>
<feature type="signal peptide" evidence="27">
    <location>
        <begin position="1"/>
        <end position="23"/>
    </location>
</feature>
<evidence type="ECO:0000313" key="30">
    <source>
        <dbReference type="EMBL" id="KAE8292038.1"/>
    </source>
</evidence>
<evidence type="ECO:0000256" key="12">
    <source>
        <dbReference type="ARBA" id="ARBA00022737"/>
    </source>
</evidence>
<keyword evidence="7" id="KW-1052">Target cell membrane</keyword>
<comment type="caution">
    <text evidence="30">The sequence shown here is derived from an EMBL/GenBank/DDBJ whole genome shotgun (WGS) entry which is preliminary data.</text>
</comment>
<feature type="domain" description="MACPF" evidence="29">
    <location>
        <begin position="128"/>
        <end position="452"/>
    </location>
</feature>
<dbReference type="Gene3D" id="3.30.60.30">
    <property type="match status" value="2"/>
</dbReference>
<evidence type="ECO:0000313" key="31">
    <source>
        <dbReference type="Proteomes" id="UP000424527"/>
    </source>
</evidence>
<comment type="similarity">
    <text evidence="3">Belongs to the complement C6/C7/C8/C9 family.</text>
</comment>
<dbReference type="InterPro" id="IPR020863">
    <property type="entry name" value="MACPF_CS"/>
</dbReference>
<evidence type="ECO:0000256" key="23">
    <source>
        <dbReference type="ARBA" id="ARBA00093478"/>
    </source>
</evidence>
<evidence type="ECO:0000256" key="1">
    <source>
        <dbReference type="ARBA" id="ARBA00004276"/>
    </source>
</evidence>
<dbReference type="GO" id="GO:0045087">
    <property type="term" value="P:innate immune response"/>
    <property type="evidence" value="ECO:0007669"/>
    <property type="project" value="UniProtKB-KW"/>
</dbReference>
<dbReference type="InterPro" id="IPR036055">
    <property type="entry name" value="LDL_receptor-like_sf"/>
</dbReference>
<keyword evidence="31" id="KW-1185">Reference proteome</keyword>
<evidence type="ECO:0000256" key="26">
    <source>
        <dbReference type="SAM" id="MobiDB-lite"/>
    </source>
</evidence>
<feature type="chain" id="PRO_5026013631" description="Complement component C7" evidence="27">
    <location>
        <begin position="24"/>
        <end position="839"/>
    </location>
</feature>
<reference evidence="30 31" key="1">
    <citation type="submission" date="2019-07" db="EMBL/GenBank/DDBJ databases">
        <title>Chromosome genome assembly for large yellow croaker.</title>
        <authorList>
            <person name="Xiao S."/>
        </authorList>
    </citation>
    <scope>NUCLEOTIDE SEQUENCE [LARGE SCALE GENOMIC DNA]</scope>
    <source>
        <strain evidence="30">JMULYC20181020</strain>
        <tissue evidence="30">Muscle</tissue>
    </source>
</reference>
<dbReference type="GO" id="GO:0044218">
    <property type="term" value="C:other organism cell membrane"/>
    <property type="evidence" value="ECO:0007669"/>
    <property type="project" value="UniProtKB-KW"/>
</dbReference>
<dbReference type="SUPFAM" id="SSF57424">
    <property type="entry name" value="LDL receptor-like module"/>
    <property type="match status" value="1"/>
</dbReference>
<feature type="region of interest" description="Disordered" evidence="26">
    <location>
        <begin position="349"/>
        <end position="372"/>
    </location>
</feature>
<evidence type="ECO:0000256" key="13">
    <source>
        <dbReference type="ARBA" id="ARBA00022852"/>
    </source>
</evidence>
<evidence type="ECO:0000256" key="9">
    <source>
        <dbReference type="ARBA" id="ARBA00022659"/>
    </source>
</evidence>
<evidence type="ECO:0000256" key="2">
    <source>
        <dbReference type="ARBA" id="ARBA00004613"/>
    </source>
</evidence>
<dbReference type="InterPro" id="IPR002172">
    <property type="entry name" value="LDrepeatLR_classA_rpt"/>
</dbReference>
<evidence type="ECO:0000256" key="25">
    <source>
        <dbReference type="PROSITE-ProRule" id="PRU00302"/>
    </source>
</evidence>
<dbReference type="Gene3D" id="2.10.70.10">
    <property type="entry name" value="Complement Module, domain 1"/>
    <property type="match status" value="2"/>
</dbReference>
<gene>
    <name evidence="30" type="ORF">D5F01_LYC09402</name>
</gene>
<keyword evidence="10" id="KW-0812">Transmembrane</keyword>
<dbReference type="EMBL" id="REGW02000009">
    <property type="protein sequence ID" value="KAE8292038.1"/>
    <property type="molecule type" value="Genomic_DNA"/>
</dbReference>
<dbReference type="Proteomes" id="UP000424527">
    <property type="component" value="Unassembled WGS sequence"/>
</dbReference>
<keyword evidence="19" id="KW-0325">Glycoprotein</keyword>
<feature type="disulfide bond" evidence="24">
    <location>
        <begin position="94"/>
        <end position="112"/>
    </location>
</feature>
<evidence type="ECO:0000256" key="21">
    <source>
        <dbReference type="ARBA" id="ARBA00073222"/>
    </source>
</evidence>
<dbReference type="InterPro" id="IPR001862">
    <property type="entry name" value="MAC_perforin"/>
</dbReference>
<dbReference type="SMART" id="SM00192">
    <property type="entry name" value="LDLa"/>
    <property type="match status" value="1"/>
</dbReference>
<organism evidence="30 31">
    <name type="scientific">Larimichthys crocea</name>
    <name type="common">Large yellow croaker</name>
    <name type="synonym">Pseudosciaena crocea</name>
    <dbReference type="NCBI Taxonomy" id="215358"/>
    <lineage>
        <taxon>Eukaryota</taxon>
        <taxon>Metazoa</taxon>
        <taxon>Chordata</taxon>
        <taxon>Craniata</taxon>
        <taxon>Vertebrata</taxon>
        <taxon>Euteleostomi</taxon>
        <taxon>Actinopterygii</taxon>
        <taxon>Neopterygii</taxon>
        <taxon>Teleostei</taxon>
        <taxon>Neoteleostei</taxon>
        <taxon>Acanthomorphata</taxon>
        <taxon>Eupercaria</taxon>
        <taxon>Sciaenidae</taxon>
        <taxon>Larimichthys</taxon>
    </lineage>
</organism>
<evidence type="ECO:0000256" key="14">
    <source>
        <dbReference type="ARBA" id="ARBA00022859"/>
    </source>
</evidence>
<keyword evidence="8" id="KW-0399">Innate immunity</keyword>
<evidence type="ECO:0000256" key="4">
    <source>
        <dbReference type="ARBA" id="ARBA00022452"/>
    </source>
</evidence>
<dbReference type="PROSITE" id="PS50923">
    <property type="entry name" value="SUSHI"/>
    <property type="match status" value="2"/>
</dbReference>
<evidence type="ECO:0000256" key="20">
    <source>
        <dbReference type="ARBA" id="ARBA00023298"/>
    </source>
</evidence>
<dbReference type="SUPFAM" id="SSF82895">
    <property type="entry name" value="TSP-1 type 1 repeat"/>
    <property type="match status" value="2"/>
</dbReference>
<dbReference type="Gene3D" id="4.10.400.10">
    <property type="entry name" value="Low-density Lipoprotein Receptor"/>
    <property type="match status" value="1"/>
</dbReference>
<evidence type="ECO:0000256" key="18">
    <source>
        <dbReference type="ARBA" id="ARBA00023157"/>
    </source>
</evidence>
<evidence type="ECO:0000256" key="15">
    <source>
        <dbReference type="ARBA" id="ARBA00022875"/>
    </source>
</evidence>
<dbReference type="SMART" id="SM00057">
    <property type="entry name" value="FIMAC"/>
    <property type="match status" value="2"/>
</dbReference>
<evidence type="ECO:0000256" key="22">
    <source>
        <dbReference type="ARBA" id="ARBA00093281"/>
    </source>
</evidence>
<dbReference type="GO" id="GO:0006958">
    <property type="term" value="P:complement activation, classical pathway"/>
    <property type="evidence" value="ECO:0007669"/>
    <property type="project" value="UniProtKB-KW"/>
</dbReference>
<proteinExistence type="inferred from homology"/>
<dbReference type="AlphaFoldDB" id="A0A6G0IKG7"/>
<keyword evidence="4" id="KW-1134">Transmembrane beta strand</keyword>
<keyword evidence="16" id="KW-0473">Membrane attack complex</keyword>
<evidence type="ECO:0000256" key="19">
    <source>
        <dbReference type="ARBA" id="ARBA00023180"/>
    </source>
</evidence>
<dbReference type="Gene3D" id="2.20.100.10">
    <property type="entry name" value="Thrombospondin type-1 (TSP1) repeat"/>
    <property type="match status" value="2"/>
</dbReference>